<gene>
    <name evidence="2" type="ORF">A5821_001312</name>
</gene>
<protein>
    <recommendedName>
        <fullName evidence="1">DUF2087 domain-containing protein</fullName>
    </recommendedName>
</protein>
<reference evidence="2" key="1">
    <citation type="submission" date="2017-05" db="EMBL/GenBank/DDBJ databases">
        <authorList>
            <consortium name="The Broad Institute Genomics Platform"/>
            <consortium name="The Broad Institute Genomic Center for Infectious Diseases"/>
            <person name="Earl A."/>
            <person name="Manson A."/>
            <person name="Schwartman J."/>
            <person name="Gilmore M."/>
            <person name="Abouelleil A."/>
            <person name="Cao P."/>
            <person name="Chapman S."/>
            <person name="Cusick C."/>
            <person name="Shea T."/>
            <person name="Young S."/>
            <person name="Neafsey D."/>
            <person name="Nusbaum C."/>
            <person name="Birren B."/>
        </authorList>
    </citation>
    <scope>NUCLEOTIDE SEQUENCE</scope>
    <source>
        <strain evidence="2">7F3_DIV0205</strain>
    </source>
</reference>
<evidence type="ECO:0000259" key="1">
    <source>
        <dbReference type="Pfam" id="PF09860"/>
    </source>
</evidence>
<name>A0AAQ3WBG0_9ENTE</name>
<dbReference type="RefSeq" id="WP_086313775.1">
    <property type="nucleotide sequence ID" value="NZ_CP147244.1"/>
</dbReference>
<dbReference type="EMBL" id="CP147244">
    <property type="protein sequence ID" value="WYK00218.1"/>
    <property type="molecule type" value="Genomic_DNA"/>
</dbReference>
<dbReference type="InterPro" id="IPR018656">
    <property type="entry name" value="DUF2087"/>
</dbReference>
<evidence type="ECO:0000313" key="3">
    <source>
        <dbReference type="Proteomes" id="UP000194948"/>
    </source>
</evidence>
<sequence length="87" mass="10420">MEKRFFDEDGILKVIPKKNKMKMEIFNILISNFEEGITYSENEVNHILKGFYHDYAILRRYLVDYGLLSRDDYGTKYTKVCDKEDIP</sequence>
<accession>A0AAQ3WBG0</accession>
<evidence type="ECO:0000313" key="2">
    <source>
        <dbReference type="EMBL" id="WYK00218.1"/>
    </source>
</evidence>
<dbReference type="Pfam" id="PF09860">
    <property type="entry name" value="DUF2087"/>
    <property type="match status" value="1"/>
</dbReference>
<proteinExistence type="predicted"/>
<keyword evidence="3" id="KW-1185">Reference proteome</keyword>
<reference evidence="2" key="2">
    <citation type="submission" date="2024-03" db="EMBL/GenBank/DDBJ databases">
        <title>The Genome Sequence of Enterococcus sp. DIV0205d.</title>
        <authorList>
            <consortium name="The Broad Institute Genomics Platform"/>
            <consortium name="The Broad Institute Microbial Omics Core"/>
            <consortium name="The Broad Institute Genomic Center for Infectious Diseases"/>
            <person name="Earl A."/>
            <person name="Manson A."/>
            <person name="Gilmore M."/>
            <person name="Schwartman J."/>
            <person name="Shea T."/>
            <person name="Abouelleil A."/>
            <person name="Cao P."/>
            <person name="Chapman S."/>
            <person name="Cusick C."/>
            <person name="Young S."/>
            <person name="Neafsey D."/>
            <person name="Nusbaum C."/>
            <person name="Birren B."/>
        </authorList>
    </citation>
    <scope>NUCLEOTIDE SEQUENCE</scope>
    <source>
        <strain evidence="2">7F3_DIV0205</strain>
    </source>
</reference>
<dbReference type="AlphaFoldDB" id="A0AAQ3WBG0"/>
<feature type="domain" description="DUF2087" evidence="1">
    <location>
        <begin position="12"/>
        <end position="78"/>
    </location>
</feature>
<dbReference type="Proteomes" id="UP000194948">
    <property type="component" value="Chromosome"/>
</dbReference>
<organism evidence="2 3">
    <name type="scientific">Candidatus Enterococcus palustris</name>
    <dbReference type="NCBI Taxonomy" id="1834189"/>
    <lineage>
        <taxon>Bacteria</taxon>
        <taxon>Bacillati</taxon>
        <taxon>Bacillota</taxon>
        <taxon>Bacilli</taxon>
        <taxon>Lactobacillales</taxon>
        <taxon>Enterococcaceae</taxon>
        <taxon>Enterococcus</taxon>
    </lineage>
</organism>